<reference evidence="1" key="1">
    <citation type="submission" date="2019-08" db="EMBL/GenBank/DDBJ databases">
        <authorList>
            <person name="Kucharzyk K."/>
            <person name="Murdoch R.W."/>
            <person name="Higgins S."/>
            <person name="Loffler F."/>
        </authorList>
    </citation>
    <scope>NUCLEOTIDE SEQUENCE</scope>
</reference>
<dbReference type="EMBL" id="VSSQ01076014">
    <property type="protein sequence ID" value="MPN26477.1"/>
    <property type="molecule type" value="Genomic_DNA"/>
</dbReference>
<name>A0A645GHQ0_9ZZZZ</name>
<proteinExistence type="predicted"/>
<comment type="caution">
    <text evidence="1">The sequence shown here is derived from an EMBL/GenBank/DDBJ whole genome shotgun (WGS) entry which is preliminary data.</text>
</comment>
<protein>
    <submittedName>
        <fullName evidence="1">Uncharacterized protein</fullName>
    </submittedName>
</protein>
<organism evidence="1">
    <name type="scientific">bioreactor metagenome</name>
    <dbReference type="NCBI Taxonomy" id="1076179"/>
    <lineage>
        <taxon>unclassified sequences</taxon>
        <taxon>metagenomes</taxon>
        <taxon>ecological metagenomes</taxon>
    </lineage>
</organism>
<gene>
    <name evidence="1" type="ORF">SDC9_173902</name>
</gene>
<dbReference type="AlphaFoldDB" id="A0A645GHQ0"/>
<evidence type="ECO:0000313" key="1">
    <source>
        <dbReference type="EMBL" id="MPN26477.1"/>
    </source>
</evidence>
<accession>A0A645GHQ0</accession>
<sequence>MADDRVGVEAGPRVLFVKELLVAFDHRNVLAHQRIEARARDMGRPGAHVLHEQVHLVRLELELLEEVLGDLEEGKGVELAAHDNGGAGVRA</sequence>